<reference evidence="2 3" key="1">
    <citation type="submission" date="2014-11" db="EMBL/GenBank/DDBJ databases">
        <authorList>
            <person name="Wibberg Daniel"/>
        </authorList>
    </citation>
    <scope>NUCLEOTIDE SEQUENCE [LARGE SCALE GENOMIC DNA]</scope>
    <source>
        <strain evidence="2">Rhizoctonia solani AG1-IB 7/3/14</strain>
    </source>
</reference>
<evidence type="ECO:0000313" key="2">
    <source>
        <dbReference type="EMBL" id="CEL62138.1"/>
    </source>
</evidence>
<gene>
    <name evidence="2" type="ORF">RSOLAG1IB_10232</name>
</gene>
<sequence length="298" mass="34250">METDMSGLRNPQARYAANSAGSNAQGEDLLPFLIAEYEGHKLTIPRSVSYQGTLASIKRSISRLREVPDGRIFILTLLSNVRDHVQVTEEVWASLCPKIEMIRIEQDIYDQPRVSRRERSPDDWEPEERRRPAQRRRPEDNESIPNNNSRESKVRTLQSSESSDDDLDVEDVDRSPWRGRTMGPIHFHRRRAQKGPFPRPLTWSYSANGIDGVSLIHREEGDIHVSPRNSHKVSFHHWVCRMNGHQKVWTKASQGDSHPKRRDYVLRGGAGTPPRWVLPGSLDCATYRAQYQRDSARG</sequence>
<feature type="region of interest" description="Disordered" evidence="1">
    <location>
        <begin position="113"/>
        <end position="181"/>
    </location>
</feature>
<keyword evidence="3" id="KW-1185">Reference proteome</keyword>
<organism evidence="2 3">
    <name type="scientific">Thanatephorus cucumeris (strain AG1-IB / isolate 7/3/14)</name>
    <name type="common">Lettuce bottom rot fungus</name>
    <name type="synonym">Rhizoctonia solani</name>
    <dbReference type="NCBI Taxonomy" id="1108050"/>
    <lineage>
        <taxon>Eukaryota</taxon>
        <taxon>Fungi</taxon>
        <taxon>Dikarya</taxon>
        <taxon>Basidiomycota</taxon>
        <taxon>Agaricomycotina</taxon>
        <taxon>Agaricomycetes</taxon>
        <taxon>Cantharellales</taxon>
        <taxon>Ceratobasidiaceae</taxon>
        <taxon>Rhizoctonia</taxon>
        <taxon>Rhizoctonia solani AG-1</taxon>
    </lineage>
</organism>
<dbReference type="Proteomes" id="UP000059188">
    <property type="component" value="Unassembled WGS sequence"/>
</dbReference>
<proteinExistence type="predicted"/>
<accession>A0A0B7G0X7</accession>
<name>A0A0B7G0X7_THACB</name>
<evidence type="ECO:0000313" key="3">
    <source>
        <dbReference type="Proteomes" id="UP000059188"/>
    </source>
</evidence>
<protein>
    <submittedName>
        <fullName evidence="2">Uncharacterized protein</fullName>
    </submittedName>
</protein>
<dbReference type="EMBL" id="LN679161">
    <property type="protein sequence ID" value="CEL62138.1"/>
    <property type="molecule type" value="Genomic_DNA"/>
</dbReference>
<feature type="compositionally biased region" description="Acidic residues" evidence="1">
    <location>
        <begin position="162"/>
        <end position="171"/>
    </location>
</feature>
<dbReference type="AlphaFoldDB" id="A0A0B7G0X7"/>
<evidence type="ECO:0000256" key="1">
    <source>
        <dbReference type="SAM" id="MobiDB-lite"/>
    </source>
</evidence>
<feature type="compositionally biased region" description="Basic and acidic residues" evidence="1">
    <location>
        <begin position="113"/>
        <end position="140"/>
    </location>
</feature>